<accession>A0A4T0M0K0</accession>
<dbReference type="Proteomes" id="UP000310708">
    <property type="component" value="Unassembled WGS sequence"/>
</dbReference>
<dbReference type="GO" id="GO:0005643">
    <property type="term" value="C:nuclear pore"/>
    <property type="evidence" value="ECO:0007669"/>
    <property type="project" value="UniProtKB-SubCell"/>
</dbReference>
<dbReference type="Pfam" id="PF10168">
    <property type="entry name" value="Nup88"/>
    <property type="match status" value="2"/>
</dbReference>
<evidence type="ECO:0000256" key="7">
    <source>
        <dbReference type="ARBA" id="ARBA00023242"/>
    </source>
</evidence>
<dbReference type="GO" id="GO:0006606">
    <property type="term" value="P:protein import into nucleus"/>
    <property type="evidence" value="ECO:0007669"/>
    <property type="project" value="TreeGrafter"/>
</dbReference>
<organism evidence="10 11">
    <name type="scientific">Wallemia mellicola</name>
    <dbReference type="NCBI Taxonomy" id="1708541"/>
    <lineage>
        <taxon>Eukaryota</taxon>
        <taxon>Fungi</taxon>
        <taxon>Dikarya</taxon>
        <taxon>Basidiomycota</taxon>
        <taxon>Wallemiomycotina</taxon>
        <taxon>Wallemiomycetes</taxon>
        <taxon>Wallemiales</taxon>
        <taxon>Wallemiaceae</taxon>
        <taxon>Wallemia</taxon>
    </lineage>
</organism>
<sequence length="791" mass="88148">MEYQEEWLENLIEAFAERKSDIQQLNDSKSNKLVIRNSDLIFAERNEIKIMSLSELKASDPSTSNINLKTLHTPTITFDIQSLVLNSTKKLLAVVGSHQVVVVVLPRPGYSKLVTPLIECRSIQVGQYYHAIKGSSEIAKVDWHPWSLSASSLMVLTRDANFREYDISIDSEDPQQSISFVQAAAMPGSVTNQQFSNKSKGFSADDERSTECVSFDIGRGDSDWGPLTLYGLMKNGDVFAICPFMPNNAQVPTSYIQNLKGITEAKLMKVTEDSPIEARLSQQMRWLNAVVKQIKLGEENIAGFKCNPPRATGSLLRQGPYLVQPAPTDEEYESDASDILIIRPKDCPVDIFVVAFTDGRVDICLEVVKAEGRWSSKAVSTNICMKMDLIILQESHATPPIISTYESIKILQSHDFGYPTLSKDPIYEDTIYISHAEGVHALVFKPWLDELDQVDSLTRDSTLVHVIRTSTTSSAQSTPIVALDVINDAYLGYLLFALTNTMQILPLDLSLRVQTDPETIETKPKPQMLPKVSDSATSKPSSSNQASNEERKLYSSLLESPFIQDQPDGSNKINLSHKLAPVNTRAEIQVTPQTLRYMGGVVENVRHHNQNSIQTGNNIQDRLSLQLKETEKQIEKLAHVAKIATNPSNEAGVGTGKGARVEKVSNEQSELLKRMDNLLQRLMDKHQPTLSTHEKKWFAELGRIRDEVSGTDSKGRALQARMSRVGLSHQLELLKPQVQSYEATEAMKRSQTGIIGSSQIAKVESVLQDETKAIEELRVKLDTVTKLLRTE</sequence>
<name>A0A4T0M0K0_9BASI</name>
<feature type="coiled-coil region" evidence="8">
    <location>
        <begin position="620"/>
        <end position="681"/>
    </location>
</feature>
<dbReference type="InterPro" id="IPR019321">
    <property type="entry name" value="Nucleoporin_Nup88"/>
</dbReference>
<comment type="caution">
    <text evidence="10">The sequence shown here is derived from an EMBL/GenBank/DDBJ whole genome shotgun (WGS) entry which is preliminary data.</text>
</comment>
<evidence type="ECO:0008006" key="12">
    <source>
        <dbReference type="Google" id="ProtNLM"/>
    </source>
</evidence>
<evidence type="ECO:0000256" key="6">
    <source>
        <dbReference type="ARBA" id="ARBA00023132"/>
    </source>
</evidence>
<evidence type="ECO:0000256" key="8">
    <source>
        <dbReference type="SAM" id="Coils"/>
    </source>
</evidence>
<dbReference type="AlphaFoldDB" id="A0A4T0M0K0"/>
<keyword evidence="3" id="KW-0509">mRNA transport</keyword>
<evidence type="ECO:0000256" key="3">
    <source>
        <dbReference type="ARBA" id="ARBA00022816"/>
    </source>
</evidence>
<evidence type="ECO:0000256" key="5">
    <source>
        <dbReference type="ARBA" id="ARBA00023010"/>
    </source>
</evidence>
<evidence type="ECO:0000313" key="10">
    <source>
        <dbReference type="EMBL" id="TIC65329.1"/>
    </source>
</evidence>
<keyword evidence="2" id="KW-0813">Transport</keyword>
<protein>
    <recommendedName>
        <fullName evidence="12">Nucleoporin Nup82</fullName>
    </recommendedName>
</protein>
<dbReference type="PANTHER" id="PTHR13257:SF0">
    <property type="entry name" value="NUCLEAR PORE COMPLEX PROTEIN NUP88"/>
    <property type="match status" value="1"/>
</dbReference>
<proteinExistence type="predicted"/>
<dbReference type="PANTHER" id="PTHR13257">
    <property type="entry name" value="NUCLEOPORIN NUP84-RELATED"/>
    <property type="match status" value="1"/>
</dbReference>
<evidence type="ECO:0000256" key="9">
    <source>
        <dbReference type="SAM" id="MobiDB-lite"/>
    </source>
</evidence>
<keyword evidence="4" id="KW-0653">Protein transport</keyword>
<dbReference type="GO" id="GO:0006406">
    <property type="term" value="P:mRNA export from nucleus"/>
    <property type="evidence" value="ECO:0007669"/>
    <property type="project" value="TreeGrafter"/>
</dbReference>
<evidence type="ECO:0000256" key="2">
    <source>
        <dbReference type="ARBA" id="ARBA00022448"/>
    </source>
</evidence>
<dbReference type="GO" id="GO:0000056">
    <property type="term" value="P:ribosomal small subunit export from nucleus"/>
    <property type="evidence" value="ECO:0007669"/>
    <property type="project" value="InterPro"/>
</dbReference>
<keyword evidence="8" id="KW-0175">Coiled coil</keyword>
<dbReference type="EMBL" id="SPRX01000024">
    <property type="protein sequence ID" value="TIC65329.1"/>
    <property type="molecule type" value="Genomic_DNA"/>
</dbReference>
<dbReference type="InterPro" id="IPR037700">
    <property type="entry name" value="NUP88/NUP82"/>
</dbReference>
<evidence type="ECO:0000256" key="4">
    <source>
        <dbReference type="ARBA" id="ARBA00022927"/>
    </source>
</evidence>
<reference evidence="10 11" key="1">
    <citation type="submission" date="2019-03" db="EMBL/GenBank/DDBJ databases">
        <title>Sequencing 25 genomes of Wallemia mellicola.</title>
        <authorList>
            <person name="Gostincar C."/>
        </authorList>
    </citation>
    <scope>NUCLEOTIDE SEQUENCE [LARGE SCALE GENOMIC DNA]</scope>
    <source>
        <strain evidence="10 11">EXF-757</strain>
    </source>
</reference>
<keyword evidence="7" id="KW-0539">Nucleus</keyword>
<dbReference type="GO" id="GO:0017056">
    <property type="term" value="F:structural constituent of nuclear pore"/>
    <property type="evidence" value="ECO:0007669"/>
    <property type="project" value="InterPro"/>
</dbReference>
<dbReference type="GO" id="GO:0000055">
    <property type="term" value="P:ribosomal large subunit export from nucleus"/>
    <property type="evidence" value="ECO:0007669"/>
    <property type="project" value="InterPro"/>
</dbReference>
<feature type="coiled-coil region" evidence="8">
    <location>
        <begin position="760"/>
        <end position="787"/>
    </location>
</feature>
<feature type="region of interest" description="Disordered" evidence="9">
    <location>
        <begin position="518"/>
        <end position="551"/>
    </location>
</feature>
<keyword evidence="6" id="KW-0906">Nuclear pore complex</keyword>
<feature type="compositionally biased region" description="Polar residues" evidence="9">
    <location>
        <begin position="534"/>
        <end position="547"/>
    </location>
</feature>
<evidence type="ECO:0000256" key="1">
    <source>
        <dbReference type="ARBA" id="ARBA00004567"/>
    </source>
</evidence>
<evidence type="ECO:0000313" key="11">
    <source>
        <dbReference type="Proteomes" id="UP000310708"/>
    </source>
</evidence>
<comment type="subcellular location">
    <subcellularLocation>
        <location evidence="1">Nucleus</location>
        <location evidence="1">Nuclear pore complex</location>
    </subcellularLocation>
</comment>
<gene>
    <name evidence="10" type="ORF">E3Q01_02176</name>
</gene>
<keyword evidence="5" id="KW-0811">Translocation</keyword>